<evidence type="ECO:0000256" key="6">
    <source>
        <dbReference type="ARBA" id="ARBA00040451"/>
    </source>
</evidence>
<dbReference type="GO" id="GO:0031625">
    <property type="term" value="F:ubiquitin protein ligase binding"/>
    <property type="evidence" value="ECO:0007669"/>
    <property type="project" value="InterPro"/>
</dbReference>
<dbReference type="Gene3D" id="1.20.1310.10">
    <property type="entry name" value="Cullin Repeats"/>
    <property type="match status" value="3"/>
</dbReference>
<reference evidence="10" key="1">
    <citation type="submission" date="2016-11" db="UniProtKB">
        <authorList>
            <consortium name="WormBaseParasite"/>
        </authorList>
    </citation>
    <scope>IDENTIFICATION</scope>
</reference>
<dbReference type="InterPro" id="IPR016159">
    <property type="entry name" value="Cullin_repeat-like_dom_sf"/>
</dbReference>
<proteinExistence type="inferred from homology"/>
<comment type="similarity">
    <text evidence="2">Belongs to the cullin family.</text>
</comment>
<feature type="region of interest" description="Disordered" evidence="7">
    <location>
        <begin position="315"/>
        <end position="335"/>
    </location>
</feature>
<dbReference type="WBParaSite" id="L893_g26497.t1">
    <property type="protein sequence ID" value="L893_g26497.t1"/>
    <property type="gene ID" value="L893_g26497"/>
</dbReference>
<accession>A0A1I7ZHZ7</accession>
<keyword evidence="9" id="KW-1185">Reference proteome</keyword>
<comment type="pathway">
    <text evidence="1">Protein modification; protein ubiquitination.</text>
</comment>
<dbReference type="Proteomes" id="UP000095287">
    <property type="component" value="Unplaced"/>
</dbReference>
<dbReference type="GO" id="GO:0006511">
    <property type="term" value="P:ubiquitin-dependent protein catabolic process"/>
    <property type="evidence" value="ECO:0007669"/>
    <property type="project" value="InterPro"/>
</dbReference>
<dbReference type="PANTHER" id="PTHR11932">
    <property type="entry name" value="CULLIN"/>
    <property type="match status" value="1"/>
</dbReference>
<dbReference type="FunFam" id="1.20.1310.10:FF:000014">
    <property type="entry name" value="Cullin 5"/>
    <property type="match status" value="1"/>
</dbReference>
<evidence type="ECO:0000313" key="10">
    <source>
        <dbReference type="WBParaSite" id="L893_g26497.t1"/>
    </source>
</evidence>
<dbReference type="Pfam" id="PF00888">
    <property type="entry name" value="Cullin"/>
    <property type="match status" value="1"/>
</dbReference>
<evidence type="ECO:0000256" key="3">
    <source>
        <dbReference type="ARBA" id="ARBA00022499"/>
    </source>
</evidence>
<evidence type="ECO:0000256" key="1">
    <source>
        <dbReference type="ARBA" id="ARBA00004906"/>
    </source>
</evidence>
<protein>
    <recommendedName>
        <fullName evidence="6">Cullin-5</fullName>
    </recommendedName>
</protein>
<evidence type="ECO:0000256" key="7">
    <source>
        <dbReference type="SAM" id="MobiDB-lite"/>
    </source>
</evidence>
<feature type="domain" description="Cullin N-terminal" evidence="8">
    <location>
        <begin position="10"/>
        <end position="314"/>
    </location>
</feature>
<dbReference type="InterPro" id="IPR001373">
    <property type="entry name" value="Cullin_N"/>
</dbReference>
<evidence type="ECO:0000313" key="9">
    <source>
        <dbReference type="Proteomes" id="UP000095287"/>
    </source>
</evidence>
<evidence type="ECO:0000256" key="2">
    <source>
        <dbReference type="ARBA" id="ARBA00006019"/>
    </source>
</evidence>
<sequence length="335" mass="39151">MLGIEKQHEWLKIQEIVEAFLYRKGVSRTQWQDLFYYVHNISCWTDHGGEDLRFRLHEELKKYVKACEKNIANSDEGRLLEAYIAEWINFSIVYTYLPMPFQSTENNTSQAGRPDVKTRSIVRAREPAIRKAALSLVENERNGEAIDGQLITGVQESYVALFEEDENPLDTYESFFEMNYIDQSANFYSQRAATVMSENGVQSYMNYAEARLSDEKQRCQRYLHYQTVPKLMKRLVEVLVVRFQEQLYAEFRTLIVNNHLDKMKQLFRLINQTDNGVSVLLDIIHDHIKSDGIKDMKESAKTIVTDAEKYVEKLRLRGRPSIPDDPRQGLPRSSE</sequence>
<name>A0A1I7ZHZ7_9BILA</name>
<dbReference type="AlphaFoldDB" id="A0A1I7ZHZ7"/>
<evidence type="ECO:0000256" key="5">
    <source>
        <dbReference type="ARBA" id="ARBA00022843"/>
    </source>
</evidence>
<keyword evidence="3" id="KW-1017">Isopeptide bond</keyword>
<keyword evidence="4" id="KW-0833">Ubl conjugation pathway</keyword>
<evidence type="ECO:0000259" key="8">
    <source>
        <dbReference type="Pfam" id="PF00888"/>
    </source>
</evidence>
<dbReference type="InterPro" id="IPR045093">
    <property type="entry name" value="Cullin"/>
</dbReference>
<dbReference type="SUPFAM" id="SSF74788">
    <property type="entry name" value="Cullin repeat-like"/>
    <property type="match status" value="1"/>
</dbReference>
<keyword evidence="5" id="KW-0832">Ubl conjugation</keyword>
<evidence type="ECO:0000256" key="4">
    <source>
        <dbReference type="ARBA" id="ARBA00022786"/>
    </source>
</evidence>
<organism evidence="9 10">
    <name type="scientific">Steinernema glaseri</name>
    <dbReference type="NCBI Taxonomy" id="37863"/>
    <lineage>
        <taxon>Eukaryota</taxon>
        <taxon>Metazoa</taxon>
        <taxon>Ecdysozoa</taxon>
        <taxon>Nematoda</taxon>
        <taxon>Chromadorea</taxon>
        <taxon>Rhabditida</taxon>
        <taxon>Tylenchina</taxon>
        <taxon>Panagrolaimomorpha</taxon>
        <taxon>Strongyloidoidea</taxon>
        <taxon>Steinernematidae</taxon>
        <taxon>Steinernema</taxon>
    </lineage>
</organism>